<keyword evidence="2" id="KW-0732">Signal</keyword>
<keyword evidence="4" id="KW-1185">Reference proteome</keyword>
<organism evidence="3 4">
    <name type="scientific">Rubricella aquisinus</name>
    <dbReference type="NCBI Taxonomy" id="2028108"/>
    <lineage>
        <taxon>Bacteria</taxon>
        <taxon>Pseudomonadati</taxon>
        <taxon>Pseudomonadota</taxon>
        <taxon>Alphaproteobacteria</taxon>
        <taxon>Rhodobacterales</taxon>
        <taxon>Paracoccaceae</taxon>
        <taxon>Rubricella</taxon>
    </lineage>
</organism>
<keyword evidence="3" id="KW-0449">Lipoprotein</keyword>
<comment type="caution">
    <text evidence="3">The sequence shown here is derived from an EMBL/GenBank/DDBJ whole genome shotgun (WGS) entry which is preliminary data.</text>
</comment>
<sequence>MILRVMLIAAIVLAPAACGRQGPPITPSEAAARAAEEAR</sequence>
<feature type="signal peptide" evidence="2">
    <location>
        <begin position="1"/>
        <end position="16"/>
    </location>
</feature>
<protein>
    <submittedName>
        <fullName evidence="3">Putative small lipoprotein YifL</fullName>
    </submittedName>
</protein>
<reference evidence="3 4" key="1">
    <citation type="submission" date="2020-08" db="EMBL/GenBank/DDBJ databases">
        <title>Genomic Encyclopedia of Type Strains, Phase IV (KMG-IV): sequencing the most valuable type-strain genomes for metagenomic binning, comparative biology and taxonomic classification.</title>
        <authorList>
            <person name="Goeker M."/>
        </authorList>
    </citation>
    <scope>NUCLEOTIDE SEQUENCE [LARGE SCALE GENOMIC DNA]</scope>
    <source>
        <strain evidence="3 4">DSM 103377</strain>
    </source>
</reference>
<name>A0A840WN65_9RHOB</name>
<gene>
    <name evidence="3" type="ORF">FHS89_002061</name>
</gene>
<dbReference type="Proteomes" id="UP000553766">
    <property type="component" value="Unassembled WGS sequence"/>
</dbReference>
<feature type="region of interest" description="Disordered" evidence="1">
    <location>
        <begin position="19"/>
        <end position="39"/>
    </location>
</feature>
<feature type="chain" id="PRO_5032315193" evidence="2">
    <location>
        <begin position="17"/>
        <end position="39"/>
    </location>
</feature>
<dbReference type="EMBL" id="JACIJS010000005">
    <property type="protein sequence ID" value="MBB5516041.1"/>
    <property type="molecule type" value="Genomic_DNA"/>
</dbReference>
<evidence type="ECO:0000256" key="1">
    <source>
        <dbReference type="SAM" id="MobiDB-lite"/>
    </source>
</evidence>
<accession>A0A840WN65</accession>
<evidence type="ECO:0000256" key="2">
    <source>
        <dbReference type="SAM" id="SignalP"/>
    </source>
</evidence>
<dbReference type="AlphaFoldDB" id="A0A840WN65"/>
<evidence type="ECO:0000313" key="4">
    <source>
        <dbReference type="Proteomes" id="UP000553766"/>
    </source>
</evidence>
<evidence type="ECO:0000313" key="3">
    <source>
        <dbReference type="EMBL" id="MBB5516041.1"/>
    </source>
</evidence>
<proteinExistence type="predicted"/>